<keyword evidence="2" id="KW-0472">Membrane</keyword>
<keyword evidence="4" id="KW-1185">Reference proteome</keyword>
<dbReference type="OrthoDB" id="10433518at2759"/>
<gene>
    <name evidence="3" type="ORF">DILT_LOCUS11071</name>
</gene>
<evidence type="ECO:0000313" key="3">
    <source>
        <dbReference type="EMBL" id="VDN15240.1"/>
    </source>
</evidence>
<dbReference type="EMBL" id="UYRU01061853">
    <property type="protein sequence ID" value="VDN15240.1"/>
    <property type="molecule type" value="Genomic_DNA"/>
</dbReference>
<dbReference type="AlphaFoldDB" id="A0A3P7LPT9"/>
<reference evidence="3 4" key="1">
    <citation type="submission" date="2018-11" db="EMBL/GenBank/DDBJ databases">
        <authorList>
            <consortium name="Pathogen Informatics"/>
        </authorList>
    </citation>
    <scope>NUCLEOTIDE SEQUENCE [LARGE SCALE GENOMIC DNA]</scope>
</reference>
<sequence length="624" mass="69815">MARKNQEAVTDYINEVIKTNRTPLICRVAPRVAPRKRKKTSIEEAIHRNKAHPPPKTFSNKFLHRVNSTRDPKELVANGTLKNEEIVRSNCLVHIEQNPVTHKFVGIKTPPSSACPKVTLTTPLTPQPQPRGGTKGVGASVNVVIRQGTPSRSDKMSRMANTASSPTDLRTGKFVGKSTQSPTDWPTSMDVSSIQNPPVPVVTKSPTYLTPSSKRYVEHPGLAARPLSLRRYVVYYGGGDRRTYAAVSHEPPPALRNFATSVVLFSDVISSDWLTERIVPVWEDACPVPLTQTNNSVIRLLFADVFPISVYALVIVGENGALQCFDTVPMWEGSLGVIPTFETDLRLLLVEYQVAERALNLATRIPFFSPLQSWKKHRLFIRNINIPPKYMLLPTLPKQSIIWKTSSPAKLVQKEQIILSASRCLLDTGYSKCFATKHFNVSLKSAKVTHKRDSGLDFIEEGLSIRLEYPIFHDVKANLHHVTRRVALTLETCKVHMTRSEHLECTIVKTVVRMVEPEVLEAEALKIPETQKLHRMAPTHLTRTSSPDGDRSMSARFIRSARRQDTFWQCIFLNACICAGLATGKICFFQICSGDLASLFGVVSAYLTVVSFVSFHFPKRRGNF</sequence>
<accession>A0A3P7LPT9</accession>
<name>A0A3P7LPT9_DIBLA</name>
<evidence type="ECO:0000256" key="2">
    <source>
        <dbReference type="SAM" id="Phobius"/>
    </source>
</evidence>
<feature type="transmembrane region" description="Helical" evidence="2">
    <location>
        <begin position="597"/>
        <end position="617"/>
    </location>
</feature>
<dbReference type="Proteomes" id="UP000281553">
    <property type="component" value="Unassembled WGS sequence"/>
</dbReference>
<feature type="region of interest" description="Disordered" evidence="1">
    <location>
        <begin position="149"/>
        <end position="197"/>
    </location>
</feature>
<keyword evidence="2" id="KW-0812">Transmembrane</keyword>
<organism evidence="3 4">
    <name type="scientific">Dibothriocephalus latus</name>
    <name type="common">Fish tapeworm</name>
    <name type="synonym">Diphyllobothrium latum</name>
    <dbReference type="NCBI Taxonomy" id="60516"/>
    <lineage>
        <taxon>Eukaryota</taxon>
        <taxon>Metazoa</taxon>
        <taxon>Spiralia</taxon>
        <taxon>Lophotrochozoa</taxon>
        <taxon>Platyhelminthes</taxon>
        <taxon>Cestoda</taxon>
        <taxon>Eucestoda</taxon>
        <taxon>Diphyllobothriidea</taxon>
        <taxon>Diphyllobothriidae</taxon>
        <taxon>Dibothriocephalus</taxon>
    </lineage>
</organism>
<protein>
    <submittedName>
        <fullName evidence="3">Uncharacterized protein</fullName>
    </submittedName>
</protein>
<evidence type="ECO:0000256" key="1">
    <source>
        <dbReference type="SAM" id="MobiDB-lite"/>
    </source>
</evidence>
<proteinExistence type="predicted"/>
<evidence type="ECO:0000313" key="4">
    <source>
        <dbReference type="Proteomes" id="UP000281553"/>
    </source>
</evidence>
<keyword evidence="2" id="KW-1133">Transmembrane helix</keyword>
<feature type="transmembrane region" description="Helical" evidence="2">
    <location>
        <begin position="566"/>
        <end position="591"/>
    </location>
</feature>
<feature type="compositionally biased region" description="Polar residues" evidence="1">
    <location>
        <begin position="159"/>
        <end position="168"/>
    </location>
</feature>
<feature type="compositionally biased region" description="Polar residues" evidence="1">
    <location>
        <begin position="177"/>
        <end position="196"/>
    </location>
</feature>